<dbReference type="Gene3D" id="3.40.390.10">
    <property type="entry name" value="Collagenase (Catalytic Domain)"/>
    <property type="match status" value="1"/>
</dbReference>
<feature type="binding site" evidence="8">
    <location>
        <position position="20"/>
    </location>
    <ligand>
        <name>Zn(2+)</name>
        <dbReference type="ChEBI" id="CHEBI:29105"/>
        <note>catalytic</note>
    </ligand>
</feature>
<keyword evidence="5 8" id="KW-0862">Zinc</keyword>
<dbReference type="PANTHER" id="PTHR10127">
    <property type="entry name" value="DISCOIDIN, CUB, EGF, LAMININ , AND ZINC METALLOPROTEASE DOMAIN CONTAINING"/>
    <property type="match status" value="1"/>
</dbReference>
<evidence type="ECO:0000256" key="3">
    <source>
        <dbReference type="ARBA" id="ARBA00022723"/>
    </source>
</evidence>
<evidence type="ECO:0000256" key="7">
    <source>
        <dbReference type="ARBA" id="ARBA00023157"/>
    </source>
</evidence>
<keyword evidence="4 8" id="KW-0378">Hydrolase</keyword>
<name>A0A914UVK2_9BILA</name>
<evidence type="ECO:0000256" key="4">
    <source>
        <dbReference type="ARBA" id="ARBA00022801"/>
    </source>
</evidence>
<dbReference type="PANTHER" id="PTHR10127:SF819">
    <property type="entry name" value="ZINC METALLOPROTEINASE NAS-26"/>
    <property type="match status" value="1"/>
</dbReference>
<comment type="caution">
    <text evidence="8">Lacks conserved residue(s) required for the propagation of feature annotation.</text>
</comment>
<keyword evidence="11" id="KW-1185">Reference proteome</keyword>
<dbReference type="SMART" id="SM00042">
    <property type="entry name" value="CUB"/>
    <property type="match status" value="1"/>
</dbReference>
<dbReference type="AlphaFoldDB" id="A0A914UVK2"/>
<dbReference type="GO" id="GO:0018996">
    <property type="term" value="P:molting cycle, collagen and cuticulin-based cuticle"/>
    <property type="evidence" value="ECO:0007669"/>
    <property type="project" value="InterPro"/>
</dbReference>
<evidence type="ECO:0000256" key="5">
    <source>
        <dbReference type="ARBA" id="ARBA00022833"/>
    </source>
</evidence>
<protein>
    <recommendedName>
        <fullName evidence="9">Metalloendopeptidase</fullName>
        <ecNumber evidence="9">3.4.24.-</ecNumber>
    </recommendedName>
</protein>
<keyword evidence="7" id="KW-1015">Disulfide bond</keyword>
<dbReference type="InterPro" id="IPR017050">
    <property type="entry name" value="Metallopeptidase_nem"/>
</dbReference>
<evidence type="ECO:0000256" key="2">
    <source>
        <dbReference type="ARBA" id="ARBA00022670"/>
    </source>
</evidence>
<evidence type="ECO:0000313" key="12">
    <source>
        <dbReference type="WBParaSite" id="PSAMB.scaffold12size138133.g165.t1"/>
    </source>
</evidence>
<evidence type="ECO:0000256" key="6">
    <source>
        <dbReference type="ARBA" id="ARBA00023049"/>
    </source>
</evidence>
<dbReference type="PIRSF" id="PIRSF036365">
    <property type="entry name" value="Astacin_nematoda"/>
    <property type="match status" value="1"/>
</dbReference>
<dbReference type="Pfam" id="PF01400">
    <property type="entry name" value="Astacin"/>
    <property type="match status" value="1"/>
</dbReference>
<proteinExistence type="predicted"/>
<dbReference type="EC" id="3.4.24.-" evidence="9"/>
<reference evidence="12" key="1">
    <citation type="submission" date="2022-11" db="UniProtKB">
        <authorList>
            <consortium name="WormBaseParasite"/>
        </authorList>
    </citation>
    <scope>IDENTIFICATION</scope>
</reference>
<dbReference type="SUPFAM" id="SSF55486">
    <property type="entry name" value="Metalloproteases ('zincins'), catalytic domain"/>
    <property type="match status" value="1"/>
</dbReference>
<evidence type="ECO:0000256" key="8">
    <source>
        <dbReference type="PROSITE-ProRule" id="PRU01211"/>
    </source>
</evidence>
<feature type="binding site" evidence="8">
    <location>
        <position position="26"/>
    </location>
    <ligand>
        <name>Zn(2+)</name>
        <dbReference type="ChEBI" id="CHEBI:29105"/>
        <note>catalytic</note>
    </ligand>
</feature>
<evidence type="ECO:0000313" key="11">
    <source>
        <dbReference type="Proteomes" id="UP000887566"/>
    </source>
</evidence>
<dbReference type="InterPro" id="IPR000859">
    <property type="entry name" value="CUB_dom"/>
</dbReference>
<feature type="domain" description="Peptidase M12A" evidence="10">
    <location>
        <begin position="1"/>
        <end position="126"/>
    </location>
</feature>
<dbReference type="PRINTS" id="PR00480">
    <property type="entry name" value="ASTACIN"/>
</dbReference>
<dbReference type="InterPro" id="IPR001506">
    <property type="entry name" value="Peptidase_M12A"/>
</dbReference>
<evidence type="ECO:0000256" key="9">
    <source>
        <dbReference type="RuleBase" id="RU361183"/>
    </source>
</evidence>
<keyword evidence="1" id="KW-0245">EGF-like domain</keyword>
<dbReference type="InterPro" id="IPR035914">
    <property type="entry name" value="Sperma_CUB_dom_sf"/>
</dbReference>
<dbReference type="GO" id="GO:0006508">
    <property type="term" value="P:proteolysis"/>
    <property type="evidence" value="ECO:0007669"/>
    <property type="project" value="UniProtKB-KW"/>
</dbReference>
<dbReference type="WBParaSite" id="PSAMB.scaffold12size138133.g165.t1">
    <property type="protein sequence ID" value="PSAMB.scaffold12size138133.g165.t1"/>
    <property type="gene ID" value="PSAMB.scaffold12size138133.g165"/>
</dbReference>
<feature type="binding site" evidence="8">
    <location>
        <position position="16"/>
    </location>
    <ligand>
        <name>Zn(2+)</name>
        <dbReference type="ChEBI" id="CHEBI:29105"/>
        <note>catalytic</note>
    </ligand>
</feature>
<organism evidence="11 12">
    <name type="scientific">Plectus sambesii</name>
    <dbReference type="NCBI Taxonomy" id="2011161"/>
    <lineage>
        <taxon>Eukaryota</taxon>
        <taxon>Metazoa</taxon>
        <taxon>Ecdysozoa</taxon>
        <taxon>Nematoda</taxon>
        <taxon>Chromadorea</taxon>
        <taxon>Plectida</taxon>
        <taxon>Plectina</taxon>
        <taxon>Plectoidea</taxon>
        <taxon>Plectidae</taxon>
        <taxon>Plectus</taxon>
    </lineage>
</organism>
<dbReference type="Gene3D" id="2.60.120.290">
    <property type="entry name" value="Spermadhesin, CUB domain"/>
    <property type="match status" value="1"/>
</dbReference>
<dbReference type="GO" id="GO:0004222">
    <property type="term" value="F:metalloendopeptidase activity"/>
    <property type="evidence" value="ECO:0007669"/>
    <property type="project" value="UniProtKB-UniRule"/>
</dbReference>
<evidence type="ECO:0000256" key="1">
    <source>
        <dbReference type="ARBA" id="ARBA00022536"/>
    </source>
</evidence>
<comment type="cofactor">
    <cofactor evidence="8 9">
        <name>Zn(2+)</name>
        <dbReference type="ChEBI" id="CHEBI:29105"/>
    </cofactor>
    <text evidence="8 9">Binds 1 zinc ion per subunit.</text>
</comment>
<keyword evidence="2 8" id="KW-0645">Protease</keyword>
<accession>A0A914UVK2</accession>
<dbReference type="Proteomes" id="UP000887566">
    <property type="component" value="Unplaced"/>
</dbReference>
<dbReference type="SUPFAM" id="SSF49854">
    <property type="entry name" value="Spermadhesin, CUB domain"/>
    <property type="match status" value="1"/>
</dbReference>
<sequence length="273" mass="31447">MVVVAIFTVKGYVVAHETGHALGFWHTHQRPDREDHITINWKNVRDEAQASFMPFQNMLTAFDIRDTNRMRVPYDYGSLMHYHAVAHAKRVSDFTIVPRELKYVTTMGTERMAFLDAKVINDLYCGQTCAGQRRLRCLNGGYQDPNDCSRCRCPDGLGGRDCALLQPSTCGQEIQATDQWQTLESPPLKDVDCYWRIRADGRVRFRLSDGEFPCSYGCQSYVEIKHKRDARLTGFRSCCYRPKEDTVSDGDQIIVIFRPNGRTAHFSLRFKRN</sequence>
<dbReference type="GO" id="GO:0008270">
    <property type="term" value="F:zinc ion binding"/>
    <property type="evidence" value="ECO:0007669"/>
    <property type="project" value="UniProtKB-UniRule"/>
</dbReference>
<dbReference type="InterPro" id="IPR024079">
    <property type="entry name" value="MetalloPept_cat_dom_sf"/>
</dbReference>
<keyword evidence="3 8" id="KW-0479">Metal-binding</keyword>
<keyword evidence="6 8" id="KW-0482">Metalloprotease</keyword>
<dbReference type="PROSITE" id="PS51864">
    <property type="entry name" value="ASTACIN"/>
    <property type="match status" value="1"/>
</dbReference>
<feature type="active site" evidence="8">
    <location>
        <position position="17"/>
    </location>
</feature>
<evidence type="ECO:0000259" key="10">
    <source>
        <dbReference type="PROSITE" id="PS51864"/>
    </source>
</evidence>